<keyword evidence="3" id="KW-1185">Reference proteome</keyword>
<feature type="region of interest" description="Disordered" evidence="1">
    <location>
        <begin position="105"/>
        <end position="225"/>
    </location>
</feature>
<organism evidence="2 3">
    <name type="scientific">Aspergillus calidoustus</name>
    <dbReference type="NCBI Taxonomy" id="454130"/>
    <lineage>
        <taxon>Eukaryota</taxon>
        <taxon>Fungi</taxon>
        <taxon>Dikarya</taxon>
        <taxon>Ascomycota</taxon>
        <taxon>Pezizomycotina</taxon>
        <taxon>Eurotiomycetes</taxon>
        <taxon>Eurotiomycetidae</taxon>
        <taxon>Eurotiales</taxon>
        <taxon>Aspergillaceae</taxon>
        <taxon>Aspergillus</taxon>
        <taxon>Aspergillus subgen. Nidulantes</taxon>
    </lineage>
</organism>
<name>A0A0U5GHZ0_ASPCI</name>
<accession>A0A0U5GHZ0</accession>
<protein>
    <submittedName>
        <fullName evidence="2">Uncharacterized protein</fullName>
    </submittedName>
</protein>
<feature type="compositionally biased region" description="Acidic residues" evidence="1">
    <location>
        <begin position="113"/>
        <end position="136"/>
    </location>
</feature>
<evidence type="ECO:0000313" key="2">
    <source>
        <dbReference type="EMBL" id="CEL10829.1"/>
    </source>
</evidence>
<dbReference type="EMBL" id="CDMC01000021">
    <property type="protein sequence ID" value="CEL10829.1"/>
    <property type="molecule type" value="Genomic_DNA"/>
</dbReference>
<reference evidence="3" key="1">
    <citation type="journal article" date="2016" name="Genome Announc.">
        <title>Draft genome sequences of fungus Aspergillus calidoustus.</title>
        <authorList>
            <person name="Horn F."/>
            <person name="Linde J."/>
            <person name="Mattern D.J."/>
            <person name="Walther G."/>
            <person name="Guthke R."/>
            <person name="Scherlach K."/>
            <person name="Martin K."/>
            <person name="Brakhage A.A."/>
            <person name="Petzke L."/>
            <person name="Valiante V."/>
        </authorList>
    </citation>
    <scope>NUCLEOTIDE SEQUENCE [LARGE SCALE GENOMIC DNA]</scope>
    <source>
        <strain evidence="3">SF006504</strain>
    </source>
</reference>
<evidence type="ECO:0000313" key="3">
    <source>
        <dbReference type="Proteomes" id="UP000054771"/>
    </source>
</evidence>
<sequence length="251" mass="27687">MALGLLDLCRDKLYAQMASSRLNLRQLVGHSNLLDALVDEFNRNPDYYNYVDPSDSYADANATAMCGIDDASKAQDTDVLPAYPIQGEATTRDYAWRFPATDPVFSRYRHDSDDDEEEDEDGEWETDDDDDDDEDPIISSPPARVLTVRNPDPDPALPTLEEPATSRNKVASHTLEPIPEEDATPPESDPIYPSKPSKQSSTLRGLLPTPTVSKRRAASFKSSASAKKPLLSAVKEVWWKGGDCVSPPVCV</sequence>
<dbReference type="AlphaFoldDB" id="A0A0U5GHZ0"/>
<dbReference type="Proteomes" id="UP000054771">
    <property type="component" value="Unassembled WGS sequence"/>
</dbReference>
<proteinExistence type="predicted"/>
<evidence type="ECO:0000256" key="1">
    <source>
        <dbReference type="SAM" id="MobiDB-lite"/>
    </source>
</evidence>
<gene>
    <name evidence="2" type="ORF">ASPCAL13938</name>
</gene>